<dbReference type="PANTHER" id="PTHR10241">
    <property type="entry name" value="LETHAL 2 GIANT LARVAE PROTEIN"/>
    <property type="match status" value="1"/>
</dbReference>
<dbReference type="GO" id="GO:0045159">
    <property type="term" value="F:myosin II binding"/>
    <property type="evidence" value="ECO:0007669"/>
    <property type="project" value="TreeGrafter"/>
</dbReference>
<dbReference type="Proteomes" id="UP000036681">
    <property type="component" value="Unplaced"/>
</dbReference>
<dbReference type="GO" id="GO:0031201">
    <property type="term" value="C:SNARE complex"/>
    <property type="evidence" value="ECO:0007669"/>
    <property type="project" value="TreeGrafter"/>
</dbReference>
<sequence>MDRAKKKLASALDGFRSIHGRAELEFDEKVSPEHVCLTQIVRHGFPDDPRCIAYDCVQRLLAIGSGHGAVRILGDVGVDYSLKHPSDAAVLHVQLLINEVYFLSSM</sequence>
<proteinExistence type="predicted"/>
<evidence type="ECO:0000313" key="2">
    <source>
        <dbReference type="WBParaSite" id="ALUE_0002112901-mRNA-1"/>
    </source>
</evidence>
<dbReference type="WBParaSite" id="ALUE_0002112901-mRNA-1">
    <property type="protein sequence ID" value="ALUE_0002112901-mRNA-1"/>
    <property type="gene ID" value="ALUE_0002112901"/>
</dbReference>
<dbReference type="GO" id="GO:0019905">
    <property type="term" value="F:syntaxin binding"/>
    <property type="evidence" value="ECO:0007669"/>
    <property type="project" value="TreeGrafter"/>
</dbReference>
<dbReference type="AlphaFoldDB" id="A0A0M3IQV1"/>
<name>A0A0M3IQV1_ASCLU</name>
<organism evidence="1 2">
    <name type="scientific">Ascaris lumbricoides</name>
    <name type="common">Giant roundworm</name>
    <dbReference type="NCBI Taxonomy" id="6252"/>
    <lineage>
        <taxon>Eukaryota</taxon>
        <taxon>Metazoa</taxon>
        <taxon>Ecdysozoa</taxon>
        <taxon>Nematoda</taxon>
        <taxon>Chromadorea</taxon>
        <taxon>Rhabditida</taxon>
        <taxon>Spirurina</taxon>
        <taxon>Ascaridomorpha</taxon>
        <taxon>Ascaridoidea</taxon>
        <taxon>Ascarididae</taxon>
        <taxon>Ascaris</taxon>
    </lineage>
</organism>
<accession>A0A0M3IQV1</accession>
<dbReference type="GO" id="GO:0005886">
    <property type="term" value="C:plasma membrane"/>
    <property type="evidence" value="ECO:0007669"/>
    <property type="project" value="TreeGrafter"/>
</dbReference>
<dbReference type="GO" id="GO:0006893">
    <property type="term" value="P:Golgi to plasma membrane transport"/>
    <property type="evidence" value="ECO:0007669"/>
    <property type="project" value="TreeGrafter"/>
</dbReference>
<reference evidence="2" key="1">
    <citation type="submission" date="2017-02" db="UniProtKB">
        <authorList>
            <consortium name="WormBaseParasite"/>
        </authorList>
    </citation>
    <scope>IDENTIFICATION</scope>
</reference>
<keyword evidence="1" id="KW-1185">Reference proteome</keyword>
<dbReference type="PANTHER" id="PTHR10241:SF25">
    <property type="entry name" value="TOMOSYN, ISOFORM C"/>
    <property type="match status" value="1"/>
</dbReference>
<dbReference type="GO" id="GO:0005096">
    <property type="term" value="F:GTPase activator activity"/>
    <property type="evidence" value="ECO:0007669"/>
    <property type="project" value="TreeGrafter"/>
</dbReference>
<evidence type="ECO:0000313" key="1">
    <source>
        <dbReference type="Proteomes" id="UP000036681"/>
    </source>
</evidence>
<protein>
    <submittedName>
        <fullName evidence="2">PUM-HD domain-containing protein</fullName>
    </submittedName>
</protein>
<dbReference type="GO" id="GO:0006887">
    <property type="term" value="P:exocytosis"/>
    <property type="evidence" value="ECO:0007669"/>
    <property type="project" value="TreeGrafter"/>
</dbReference>